<dbReference type="EMBL" id="KI668932">
    <property type="protein sequence ID" value="ETN70555.1"/>
    <property type="molecule type" value="Genomic_DNA"/>
</dbReference>
<proteinExistence type="predicted"/>
<dbReference type="KEGG" id="nai:NECAME_14685"/>
<evidence type="ECO:0000313" key="1">
    <source>
        <dbReference type="EMBL" id="ETN70555.1"/>
    </source>
</evidence>
<protein>
    <submittedName>
        <fullName evidence="1">Uncharacterized protein</fullName>
    </submittedName>
</protein>
<sequence>MVFQMWYLTRSHKLAEKVMEDVQLPRESEISGSLNACNTPAKIRRTKWRRDIIKRRHVPLLCIVPTSMISRTATY</sequence>
<accession>W2SLQ4</accession>
<evidence type="ECO:0000313" key="2">
    <source>
        <dbReference type="Proteomes" id="UP000053676"/>
    </source>
</evidence>
<dbReference type="AlphaFoldDB" id="W2SLQ4"/>
<reference evidence="2" key="1">
    <citation type="journal article" date="2014" name="Nat. Genet.">
        <title>Genome of the human hookworm Necator americanus.</title>
        <authorList>
            <person name="Tang Y.T."/>
            <person name="Gao X."/>
            <person name="Rosa B.A."/>
            <person name="Abubucker S."/>
            <person name="Hallsworth-Pepin K."/>
            <person name="Martin J."/>
            <person name="Tyagi R."/>
            <person name="Heizer E."/>
            <person name="Zhang X."/>
            <person name="Bhonagiri-Palsikar V."/>
            <person name="Minx P."/>
            <person name="Warren W.C."/>
            <person name="Wang Q."/>
            <person name="Zhan B."/>
            <person name="Hotez P.J."/>
            <person name="Sternberg P.W."/>
            <person name="Dougall A."/>
            <person name="Gaze S.T."/>
            <person name="Mulvenna J."/>
            <person name="Sotillo J."/>
            <person name="Ranganathan S."/>
            <person name="Rabelo E.M."/>
            <person name="Wilson R.K."/>
            <person name="Felgner P.L."/>
            <person name="Bethony J."/>
            <person name="Hawdon J.M."/>
            <person name="Gasser R.B."/>
            <person name="Loukas A."/>
            <person name="Mitreva M."/>
        </authorList>
    </citation>
    <scope>NUCLEOTIDE SEQUENCE [LARGE SCALE GENOMIC DNA]</scope>
</reference>
<gene>
    <name evidence="1" type="ORF">NECAME_14685</name>
</gene>
<organism evidence="1 2">
    <name type="scientific">Necator americanus</name>
    <name type="common">Human hookworm</name>
    <dbReference type="NCBI Taxonomy" id="51031"/>
    <lineage>
        <taxon>Eukaryota</taxon>
        <taxon>Metazoa</taxon>
        <taxon>Ecdysozoa</taxon>
        <taxon>Nematoda</taxon>
        <taxon>Chromadorea</taxon>
        <taxon>Rhabditida</taxon>
        <taxon>Rhabditina</taxon>
        <taxon>Rhabditomorpha</taxon>
        <taxon>Strongyloidea</taxon>
        <taxon>Ancylostomatidae</taxon>
        <taxon>Bunostominae</taxon>
        <taxon>Necator</taxon>
    </lineage>
</organism>
<name>W2SLQ4_NECAM</name>
<dbReference type="Proteomes" id="UP000053676">
    <property type="component" value="Unassembled WGS sequence"/>
</dbReference>
<keyword evidence="2" id="KW-1185">Reference proteome</keyword>